<gene>
    <name evidence="1" type="ORF">SELMODRAFT_415511</name>
</gene>
<dbReference type="EMBL" id="GL377592">
    <property type="protein sequence ID" value="EFJ23646.1"/>
    <property type="molecule type" value="Genomic_DNA"/>
</dbReference>
<dbReference type="KEGG" id="smo:SELMODRAFT_415511"/>
<proteinExistence type="predicted"/>
<keyword evidence="2" id="KW-1185">Reference proteome</keyword>
<dbReference type="InParanoid" id="D8RWC5"/>
<protein>
    <recommendedName>
        <fullName evidence="3">PLAT domain-containing protein</fullName>
    </recommendedName>
</protein>
<evidence type="ECO:0000313" key="1">
    <source>
        <dbReference type="EMBL" id="EFJ23646.1"/>
    </source>
</evidence>
<reference evidence="1 2" key="1">
    <citation type="journal article" date="2011" name="Science">
        <title>The Selaginella genome identifies genetic changes associated with the evolution of vascular plants.</title>
        <authorList>
            <person name="Banks J.A."/>
            <person name="Nishiyama T."/>
            <person name="Hasebe M."/>
            <person name="Bowman J.L."/>
            <person name="Gribskov M."/>
            <person name="dePamphilis C."/>
            <person name="Albert V.A."/>
            <person name="Aono N."/>
            <person name="Aoyama T."/>
            <person name="Ambrose B.A."/>
            <person name="Ashton N.W."/>
            <person name="Axtell M.J."/>
            <person name="Barker E."/>
            <person name="Barker M.S."/>
            <person name="Bennetzen J.L."/>
            <person name="Bonawitz N.D."/>
            <person name="Chapple C."/>
            <person name="Cheng C."/>
            <person name="Correa L.G."/>
            <person name="Dacre M."/>
            <person name="DeBarry J."/>
            <person name="Dreyer I."/>
            <person name="Elias M."/>
            <person name="Engstrom E.M."/>
            <person name="Estelle M."/>
            <person name="Feng L."/>
            <person name="Finet C."/>
            <person name="Floyd S.K."/>
            <person name="Frommer W.B."/>
            <person name="Fujita T."/>
            <person name="Gramzow L."/>
            <person name="Gutensohn M."/>
            <person name="Harholt J."/>
            <person name="Hattori M."/>
            <person name="Heyl A."/>
            <person name="Hirai T."/>
            <person name="Hiwatashi Y."/>
            <person name="Ishikawa M."/>
            <person name="Iwata M."/>
            <person name="Karol K.G."/>
            <person name="Koehler B."/>
            <person name="Kolukisaoglu U."/>
            <person name="Kubo M."/>
            <person name="Kurata T."/>
            <person name="Lalonde S."/>
            <person name="Li K."/>
            <person name="Li Y."/>
            <person name="Litt A."/>
            <person name="Lyons E."/>
            <person name="Manning G."/>
            <person name="Maruyama T."/>
            <person name="Michael T.P."/>
            <person name="Mikami K."/>
            <person name="Miyazaki S."/>
            <person name="Morinaga S."/>
            <person name="Murata T."/>
            <person name="Mueller-Roeber B."/>
            <person name="Nelson D.R."/>
            <person name="Obara M."/>
            <person name="Oguri Y."/>
            <person name="Olmstead R.G."/>
            <person name="Onodera N."/>
            <person name="Petersen B.L."/>
            <person name="Pils B."/>
            <person name="Prigge M."/>
            <person name="Rensing S.A."/>
            <person name="Riano-Pachon D.M."/>
            <person name="Roberts A.W."/>
            <person name="Sato Y."/>
            <person name="Scheller H.V."/>
            <person name="Schulz B."/>
            <person name="Schulz C."/>
            <person name="Shakirov E.V."/>
            <person name="Shibagaki N."/>
            <person name="Shinohara N."/>
            <person name="Shippen D.E."/>
            <person name="Soerensen I."/>
            <person name="Sotooka R."/>
            <person name="Sugimoto N."/>
            <person name="Sugita M."/>
            <person name="Sumikawa N."/>
            <person name="Tanurdzic M."/>
            <person name="Theissen G."/>
            <person name="Ulvskov P."/>
            <person name="Wakazuki S."/>
            <person name="Weng J.K."/>
            <person name="Willats W.W."/>
            <person name="Wipf D."/>
            <person name="Wolf P.G."/>
            <person name="Yang L."/>
            <person name="Zimmer A.D."/>
            <person name="Zhu Q."/>
            <person name="Mitros T."/>
            <person name="Hellsten U."/>
            <person name="Loque D."/>
            <person name="Otillar R."/>
            <person name="Salamov A."/>
            <person name="Schmutz J."/>
            <person name="Shapiro H."/>
            <person name="Lindquist E."/>
            <person name="Lucas S."/>
            <person name="Rokhsar D."/>
            <person name="Grigoriev I.V."/>
        </authorList>
    </citation>
    <scope>NUCLEOTIDE SEQUENCE [LARGE SCALE GENOMIC DNA]</scope>
</reference>
<sequence length="171" mass="19077">MLSEKAVTNAQPEVCDYTLTITTGKWGTDGTVDISVFNNTSRIGPQFLDLDNPGDDFKAHTNDEYHRQGSCLRNICGFKLTLRDCWPRQWEPRGASIVCKSNGEEISRYACSFGGFGEYLSTELIGRKSDSVWGLVHNAFATMHLFEAVRRSSSSARMKLPSKTSATLKRI</sequence>
<evidence type="ECO:0000313" key="2">
    <source>
        <dbReference type="Proteomes" id="UP000001514"/>
    </source>
</evidence>
<dbReference type="AlphaFoldDB" id="D8RWC5"/>
<dbReference type="InterPro" id="IPR036392">
    <property type="entry name" value="PLAT/LH2_dom_sf"/>
</dbReference>
<organism evidence="2">
    <name type="scientific">Selaginella moellendorffii</name>
    <name type="common">Spikemoss</name>
    <dbReference type="NCBI Taxonomy" id="88036"/>
    <lineage>
        <taxon>Eukaryota</taxon>
        <taxon>Viridiplantae</taxon>
        <taxon>Streptophyta</taxon>
        <taxon>Embryophyta</taxon>
        <taxon>Tracheophyta</taxon>
        <taxon>Lycopodiopsida</taxon>
        <taxon>Selaginellales</taxon>
        <taxon>Selaginellaceae</taxon>
        <taxon>Selaginella</taxon>
    </lineage>
</organism>
<name>D8RWC5_SELML</name>
<dbReference type="HOGENOM" id="CLU_1565531_0_0_1"/>
<dbReference type="SUPFAM" id="SSF49723">
    <property type="entry name" value="Lipase/lipooxygenase domain (PLAT/LH2 domain)"/>
    <property type="match status" value="1"/>
</dbReference>
<dbReference type="Gramene" id="EFJ23646">
    <property type="protein sequence ID" value="EFJ23646"/>
    <property type="gene ID" value="SELMODRAFT_415511"/>
</dbReference>
<dbReference type="Proteomes" id="UP000001514">
    <property type="component" value="Unassembled WGS sequence"/>
</dbReference>
<accession>D8RWC5</accession>
<evidence type="ECO:0008006" key="3">
    <source>
        <dbReference type="Google" id="ProtNLM"/>
    </source>
</evidence>